<sequence length="118" mass="13785">MEQFVSLKKNDDFGRVYRQGRSYGNKLLVMYVLERGQDQESRIGISVSKKVGNSVVRHRIKRLIRESFRTHSKEWKAGYDIVVIARQEAKDKDYKKIESALMHLGKHHHIVNSEGESQ</sequence>
<dbReference type="Gene3D" id="3.30.230.10">
    <property type="match status" value="1"/>
</dbReference>
<name>A0AAE3JG67_9FIRM</name>
<keyword evidence="4 7" id="KW-0255">Endonuclease</keyword>
<comment type="catalytic activity">
    <reaction evidence="7">
        <text>Endonucleolytic cleavage of RNA, removing 5'-extranucleotides from tRNA precursor.</text>
        <dbReference type="EC" id="3.1.26.5"/>
    </reaction>
</comment>
<dbReference type="Proteomes" id="UP001198182">
    <property type="component" value="Unassembled WGS sequence"/>
</dbReference>
<comment type="function">
    <text evidence="1 7">RNaseP catalyzes the removal of the 5'-leader sequence from pre-tRNA to produce the mature 5'-terminus. It can also cleave other RNA substrates such as 4.5S RNA. The protein component plays an auxiliary but essential role in vivo by binding to the 5'-leader sequence and broadening the substrate specificity of the ribozyme.</text>
</comment>
<dbReference type="SUPFAM" id="SSF54211">
    <property type="entry name" value="Ribosomal protein S5 domain 2-like"/>
    <property type="match status" value="1"/>
</dbReference>
<dbReference type="HAMAP" id="MF_00227">
    <property type="entry name" value="RNase_P"/>
    <property type="match status" value="1"/>
</dbReference>
<evidence type="ECO:0000256" key="8">
    <source>
        <dbReference type="NCBIfam" id="TIGR00188"/>
    </source>
</evidence>
<keyword evidence="3 7" id="KW-0540">Nuclease</keyword>
<gene>
    <name evidence="7 9" type="primary">rnpA</name>
    <name evidence="9" type="ORF">LKD81_14200</name>
</gene>
<evidence type="ECO:0000256" key="2">
    <source>
        <dbReference type="ARBA" id="ARBA00022694"/>
    </source>
</evidence>
<reference evidence="9" key="1">
    <citation type="submission" date="2021-10" db="EMBL/GenBank/DDBJ databases">
        <title>Anaerobic single-cell dispensing facilitates the cultivation of human gut bacteria.</title>
        <authorList>
            <person name="Afrizal A."/>
        </authorList>
    </citation>
    <scope>NUCLEOTIDE SEQUENCE</scope>
    <source>
        <strain evidence="9">CLA-AA-H215</strain>
    </source>
</reference>
<evidence type="ECO:0000256" key="6">
    <source>
        <dbReference type="ARBA" id="ARBA00022884"/>
    </source>
</evidence>
<dbReference type="InterPro" id="IPR000100">
    <property type="entry name" value="RNase_P"/>
</dbReference>
<comment type="subunit">
    <text evidence="7">Consists of a catalytic RNA component (M1 or rnpB) and a protein subunit.</text>
</comment>
<comment type="similarity">
    <text evidence="7">Belongs to the RnpA family.</text>
</comment>
<keyword evidence="6 7" id="KW-0694">RNA-binding</keyword>
<evidence type="ECO:0000313" key="9">
    <source>
        <dbReference type="EMBL" id="MCC2232133.1"/>
    </source>
</evidence>
<dbReference type="GO" id="GO:0030677">
    <property type="term" value="C:ribonuclease P complex"/>
    <property type="evidence" value="ECO:0007669"/>
    <property type="project" value="TreeGrafter"/>
</dbReference>
<dbReference type="GO" id="GO:0004526">
    <property type="term" value="F:ribonuclease P activity"/>
    <property type="evidence" value="ECO:0007669"/>
    <property type="project" value="UniProtKB-UniRule"/>
</dbReference>
<keyword evidence="10" id="KW-1185">Reference proteome</keyword>
<evidence type="ECO:0000256" key="1">
    <source>
        <dbReference type="ARBA" id="ARBA00002663"/>
    </source>
</evidence>
<protein>
    <recommendedName>
        <fullName evidence="7 8">Ribonuclease P protein component</fullName>
        <shortName evidence="7">RNase P protein</shortName>
        <shortName evidence="7">RNaseP protein</shortName>
        <ecNumber evidence="7 8">3.1.26.5</ecNumber>
    </recommendedName>
    <alternativeName>
        <fullName evidence="7">Protein C5</fullName>
    </alternativeName>
</protein>
<evidence type="ECO:0000313" key="10">
    <source>
        <dbReference type="Proteomes" id="UP001198182"/>
    </source>
</evidence>
<evidence type="ECO:0000256" key="4">
    <source>
        <dbReference type="ARBA" id="ARBA00022759"/>
    </source>
</evidence>
<evidence type="ECO:0000256" key="7">
    <source>
        <dbReference type="HAMAP-Rule" id="MF_00227"/>
    </source>
</evidence>
<dbReference type="InterPro" id="IPR020568">
    <property type="entry name" value="Ribosomal_Su5_D2-typ_SF"/>
</dbReference>
<dbReference type="GO" id="GO:0042781">
    <property type="term" value="F:3'-tRNA processing endoribonuclease activity"/>
    <property type="evidence" value="ECO:0007669"/>
    <property type="project" value="TreeGrafter"/>
</dbReference>
<keyword evidence="2 7" id="KW-0819">tRNA processing</keyword>
<organism evidence="9 10">
    <name type="scientific">Hominifimenecus microfluidus</name>
    <dbReference type="NCBI Taxonomy" id="2885348"/>
    <lineage>
        <taxon>Bacteria</taxon>
        <taxon>Bacillati</taxon>
        <taxon>Bacillota</taxon>
        <taxon>Clostridia</taxon>
        <taxon>Lachnospirales</taxon>
        <taxon>Lachnospiraceae</taxon>
        <taxon>Hominifimenecus</taxon>
    </lineage>
</organism>
<dbReference type="EC" id="3.1.26.5" evidence="7 8"/>
<dbReference type="GO" id="GO:0000049">
    <property type="term" value="F:tRNA binding"/>
    <property type="evidence" value="ECO:0007669"/>
    <property type="project" value="UniProtKB-UniRule"/>
</dbReference>
<evidence type="ECO:0000256" key="5">
    <source>
        <dbReference type="ARBA" id="ARBA00022801"/>
    </source>
</evidence>
<evidence type="ECO:0000256" key="3">
    <source>
        <dbReference type="ARBA" id="ARBA00022722"/>
    </source>
</evidence>
<proteinExistence type="inferred from homology"/>
<dbReference type="PANTHER" id="PTHR33992:SF1">
    <property type="entry name" value="RIBONUCLEASE P PROTEIN COMPONENT"/>
    <property type="match status" value="1"/>
</dbReference>
<dbReference type="EMBL" id="JAJEQR010000052">
    <property type="protein sequence ID" value="MCC2232133.1"/>
    <property type="molecule type" value="Genomic_DNA"/>
</dbReference>
<dbReference type="NCBIfam" id="TIGR00188">
    <property type="entry name" value="rnpA"/>
    <property type="match status" value="1"/>
</dbReference>
<keyword evidence="5 7" id="KW-0378">Hydrolase</keyword>
<dbReference type="RefSeq" id="WP_308454592.1">
    <property type="nucleotide sequence ID" value="NZ_JAJEQR010000052.1"/>
</dbReference>
<comment type="caution">
    <text evidence="9">The sequence shown here is derived from an EMBL/GenBank/DDBJ whole genome shotgun (WGS) entry which is preliminary data.</text>
</comment>
<dbReference type="InterPro" id="IPR014721">
    <property type="entry name" value="Ribsml_uS5_D2-typ_fold_subgr"/>
</dbReference>
<accession>A0AAE3JG67</accession>
<dbReference type="AlphaFoldDB" id="A0AAE3JG67"/>
<dbReference type="PANTHER" id="PTHR33992">
    <property type="entry name" value="RIBONUCLEASE P PROTEIN COMPONENT"/>
    <property type="match status" value="1"/>
</dbReference>
<dbReference type="Pfam" id="PF00825">
    <property type="entry name" value="Ribonuclease_P"/>
    <property type="match status" value="1"/>
</dbReference>
<dbReference type="GO" id="GO:0001682">
    <property type="term" value="P:tRNA 5'-leader removal"/>
    <property type="evidence" value="ECO:0007669"/>
    <property type="project" value="UniProtKB-UniRule"/>
</dbReference>
<dbReference type="FunFam" id="3.30.230.10:FF:000021">
    <property type="entry name" value="Ribonuclease P protein component"/>
    <property type="match status" value="1"/>
</dbReference>